<dbReference type="Pfam" id="PF00348">
    <property type="entry name" value="polyprenyl_synt"/>
    <property type="match status" value="1"/>
</dbReference>
<dbReference type="AlphaFoldDB" id="C7M344"/>
<proteinExistence type="inferred from homology"/>
<comment type="similarity">
    <text evidence="2 6">Belongs to the FPP/GGPP synthase family.</text>
</comment>
<dbReference type="GO" id="GO:0008299">
    <property type="term" value="P:isoprenoid biosynthetic process"/>
    <property type="evidence" value="ECO:0007669"/>
    <property type="project" value="InterPro"/>
</dbReference>
<dbReference type="EMBL" id="CP001631">
    <property type="protein sequence ID" value="ACU53438.1"/>
    <property type="molecule type" value="Genomic_DNA"/>
</dbReference>
<dbReference type="CDD" id="cd00685">
    <property type="entry name" value="Trans_IPPS_HT"/>
    <property type="match status" value="1"/>
</dbReference>
<dbReference type="GO" id="GO:0046872">
    <property type="term" value="F:metal ion binding"/>
    <property type="evidence" value="ECO:0007669"/>
    <property type="project" value="UniProtKB-KW"/>
</dbReference>
<evidence type="ECO:0000313" key="7">
    <source>
        <dbReference type="EMBL" id="ACU53438.1"/>
    </source>
</evidence>
<comment type="cofactor">
    <cofactor evidence="1">
        <name>Mg(2+)</name>
        <dbReference type="ChEBI" id="CHEBI:18420"/>
    </cofactor>
</comment>
<dbReference type="STRING" id="525909.Afer_0471"/>
<dbReference type="InterPro" id="IPR033749">
    <property type="entry name" value="Polyprenyl_synt_CS"/>
</dbReference>
<dbReference type="PROSITE" id="PS00723">
    <property type="entry name" value="POLYPRENYL_SYNTHASE_1"/>
    <property type="match status" value="1"/>
</dbReference>
<dbReference type="GO" id="GO:0004659">
    <property type="term" value="F:prenyltransferase activity"/>
    <property type="evidence" value="ECO:0007669"/>
    <property type="project" value="InterPro"/>
</dbReference>
<keyword evidence="8" id="KW-1185">Reference proteome</keyword>
<sequence>MDDESSAVVEPCVAEPEVLGAPTRLVEARLGHLLDAEAARWRAIDERFAEPFDELSRLTRAGGKRLRPALAFWAARGLGVDGDDELLGDLLVAIELLHTFALVHDDIMDRSELRRGAVTVHARARDEHRSLKLRGEAETYGDAIGILVGDLALTLADGALEAAPLPVRATFTQLKLEVNLGQYLDVVASAQLFDTPEHAEHIALFKSAKYTVERPLHLGALLADPADGVLAALSRFALPLGLAFQLRDDVLGVFGDGARTRKPVGDDLREGKWTLLVAETRERLDVADLVRFDEALGDANLEGRALDDVLGLVRRSGALDRVEQRIDELADQAMDALGDLPLSAEARCALGDLATFIVARQH</sequence>
<dbReference type="eggNOG" id="COG0142">
    <property type="taxonomic scope" value="Bacteria"/>
</dbReference>
<dbReference type="InterPro" id="IPR008949">
    <property type="entry name" value="Isoprenoid_synthase_dom_sf"/>
</dbReference>
<dbReference type="RefSeq" id="WP_015797937.1">
    <property type="nucleotide sequence ID" value="NC_013124.1"/>
</dbReference>
<evidence type="ECO:0000256" key="3">
    <source>
        <dbReference type="ARBA" id="ARBA00022679"/>
    </source>
</evidence>
<dbReference type="SUPFAM" id="SSF48576">
    <property type="entry name" value="Terpenoid synthases"/>
    <property type="match status" value="1"/>
</dbReference>
<dbReference type="InterPro" id="IPR000092">
    <property type="entry name" value="Polyprenyl_synt"/>
</dbReference>
<keyword evidence="4" id="KW-0479">Metal-binding</keyword>
<dbReference type="HOGENOM" id="CLU_014015_2_1_11"/>
<dbReference type="KEGG" id="afo:Afer_0471"/>
<protein>
    <submittedName>
        <fullName evidence="7">Polyprenyl synthetase</fullName>
    </submittedName>
</protein>
<evidence type="ECO:0000256" key="4">
    <source>
        <dbReference type="ARBA" id="ARBA00022723"/>
    </source>
</evidence>
<evidence type="ECO:0000256" key="2">
    <source>
        <dbReference type="ARBA" id="ARBA00006706"/>
    </source>
</evidence>
<evidence type="ECO:0000256" key="1">
    <source>
        <dbReference type="ARBA" id="ARBA00001946"/>
    </source>
</evidence>
<keyword evidence="5" id="KW-0460">Magnesium</keyword>
<dbReference type="Gene3D" id="1.10.600.10">
    <property type="entry name" value="Farnesyl Diphosphate Synthase"/>
    <property type="match status" value="1"/>
</dbReference>
<evidence type="ECO:0000313" key="8">
    <source>
        <dbReference type="Proteomes" id="UP000000771"/>
    </source>
</evidence>
<evidence type="ECO:0000256" key="5">
    <source>
        <dbReference type="ARBA" id="ARBA00022842"/>
    </source>
</evidence>
<organism evidence="7 8">
    <name type="scientific">Acidimicrobium ferrooxidans (strain DSM 10331 / JCM 15462 / NBRC 103882 / ICP)</name>
    <dbReference type="NCBI Taxonomy" id="525909"/>
    <lineage>
        <taxon>Bacteria</taxon>
        <taxon>Bacillati</taxon>
        <taxon>Actinomycetota</taxon>
        <taxon>Acidimicrobiia</taxon>
        <taxon>Acidimicrobiales</taxon>
        <taxon>Acidimicrobiaceae</taxon>
        <taxon>Acidimicrobium</taxon>
    </lineage>
</organism>
<reference evidence="7 8" key="1">
    <citation type="journal article" date="2009" name="Stand. Genomic Sci.">
        <title>Complete genome sequence of Acidimicrobium ferrooxidans type strain (ICP).</title>
        <authorList>
            <person name="Clum A."/>
            <person name="Nolan M."/>
            <person name="Lang E."/>
            <person name="Glavina Del Rio T."/>
            <person name="Tice H."/>
            <person name="Copeland A."/>
            <person name="Cheng J.F."/>
            <person name="Lucas S."/>
            <person name="Chen F."/>
            <person name="Bruce D."/>
            <person name="Goodwin L."/>
            <person name="Pitluck S."/>
            <person name="Ivanova N."/>
            <person name="Mavrommatis K."/>
            <person name="Mikhailova N."/>
            <person name="Pati A."/>
            <person name="Chen A."/>
            <person name="Palaniappan K."/>
            <person name="Goker M."/>
            <person name="Spring S."/>
            <person name="Land M."/>
            <person name="Hauser L."/>
            <person name="Chang Y.J."/>
            <person name="Jeffries C.C."/>
            <person name="Chain P."/>
            <person name="Bristow J."/>
            <person name="Eisen J.A."/>
            <person name="Markowitz V."/>
            <person name="Hugenholtz P."/>
            <person name="Kyrpides N.C."/>
            <person name="Klenk H.P."/>
            <person name="Lapidus A."/>
        </authorList>
    </citation>
    <scope>NUCLEOTIDE SEQUENCE [LARGE SCALE GENOMIC DNA]</scope>
    <source>
        <strain evidence="8">DSM 10331 / JCM 15462 / NBRC 103882 / ICP</strain>
    </source>
</reference>
<dbReference type="PANTHER" id="PTHR12001:SF85">
    <property type="entry name" value="SHORT CHAIN ISOPRENYL DIPHOSPHATE SYNTHASE"/>
    <property type="match status" value="1"/>
</dbReference>
<dbReference type="Proteomes" id="UP000000771">
    <property type="component" value="Chromosome"/>
</dbReference>
<gene>
    <name evidence="7" type="ordered locus">Afer_0471</name>
</gene>
<accession>C7M344</accession>
<dbReference type="PANTHER" id="PTHR12001">
    <property type="entry name" value="GERANYLGERANYL PYROPHOSPHATE SYNTHASE"/>
    <property type="match status" value="1"/>
</dbReference>
<evidence type="ECO:0000256" key="6">
    <source>
        <dbReference type="RuleBase" id="RU004466"/>
    </source>
</evidence>
<dbReference type="PROSITE" id="PS00444">
    <property type="entry name" value="POLYPRENYL_SYNTHASE_2"/>
    <property type="match status" value="1"/>
</dbReference>
<keyword evidence="3 6" id="KW-0808">Transferase</keyword>
<dbReference type="SFLD" id="SFLDS00005">
    <property type="entry name" value="Isoprenoid_Synthase_Type_I"/>
    <property type="match status" value="1"/>
</dbReference>
<name>C7M344_ACIFD</name>